<dbReference type="AlphaFoldDB" id="A0A3N6PTV9"/>
<evidence type="ECO:0000256" key="2">
    <source>
        <dbReference type="ARBA" id="ARBA00022603"/>
    </source>
</evidence>
<dbReference type="GO" id="GO:0044027">
    <property type="term" value="P:negative regulation of gene expression via chromosomal CpG island methylation"/>
    <property type="evidence" value="ECO:0007669"/>
    <property type="project" value="TreeGrafter"/>
</dbReference>
<dbReference type="PANTHER" id="PTHR10629:SF52">
    <property type="entry name" value="DNA (CYTOSINE-5)-METHYLTRANSFERASE 1"/>
    <property type="match status" value="1"/>
</dbReference>
<dbReference type="GO" id="GO:0003886">
    <property type="term" value="F:DNA (cytosine-5-)-methyltransferase activity"/>
    <property type="evidence" value="ECO:0007669"/>
    <property type="project" value="UniProtKB-EC"/>
</dbReference>
<keyword evidence="5" id="KW-0680">Restriction system</keyword>
<dbReference type="OrthoDB" id="9813719at2"/>
<reference evidence="8 9" key="1">
    <citation type="journal article" date="2018" name="ACS Chem. Biol.">
        <title>Ketoreductase domain dysfunction expands chemodiversity: malyngamide biosynthesis in the cyanobacterium Okeania hirsuta.</title>
        <authorList>
            <person name="Moss N.A."/>
            <person name="Leao T."/>
            <person name="Rankin M."/>
            <person name="McCullough T.M."/>
            <person name="Qu P."/>
            <person name="Korobeynikov A."/>
            <person name="Smith J.L."/>
            <person name="Gerwick L."/>
            <person name="Gerwick W.H."/>
        </authorList>
    </citation>
    <scope>NUCLEOTIDE SEQUENCE [LARGE SCALE GENOMIC DNA]</scope>
    <source>
        <strain evidence="8 9">PAB10Feb10-1</strain>
    </source>
</reference>
<evidence type="ECO:0000256" key="6">
    <source>
        <dbReference type="PROSITE-ProRule" id="PRU01016"/>
    </source>
</evidence>
<dbReference type="Proteomes" id="UP000269154">
    <property type="component" value="Unassembled WGS sequence"/>
</dbReference>
<keyword evidence="2 6" id="KW-0489">Methyltransferase</keyword>
<comment type="similarity">
    <text evidence="6 7">Belongs to the class I-like SAM-binding methyltransferase superfamily. C5-methyltransferase family.</text>
</comment>
<dbReference type="PANTHER" id="PTHR10629">
    <property type="entry name" value="CYTOSINE-SPECIFIC METHYLTRANSFERASE"/>
    <property type="match status" value="1"/>
</dbReference>
<name>A0A3N6PTV9_9CYAN</name>
<evidence type="ECO:0000313" key="9">
    <source>
        <dbReference type="Proteomes" id="UP000269154"/>
    </source>
</evidence>
<evidence type="ECO:0000313" key="8">
    <source>
        <dbReference type="EMBL" id="RQH27595.1"/>
    </source>
</evidence>
<keyword evidence="4 6" id="KW-0949">S-adenosyl-L-methionine</keyword>
<dbReference type="PRINTS" id="PR00105">
    <property type="entry name" value="C5METTRFRASE"/>
</dbReference>
<dbReference type="GO" id="GO:0032259">
    <property type="term" value="P:methylation"/>
    <property type="evidence" value="ECO:0007669"/>
    <property type="project" value="UniProtKB-KW"/>
</dbReference>
<dbReference type="Pfam" id="PF00145">
    <property type="entry name" value="DNA_methylase"/>
    <property type="match status" value="1"/>
</dbReference>
<dbReference type="GO" id="GO:0009307">
    <property type="term" value="P:DNA restriction-modification system"/>
    <property type="evidence" value="ECO:0007669"/>
    <property type="project" value="UniProtKB-KW"/>
</dbReference>
<dbReference type="Gene3D" id="3.40.50.150">
    <property type="entry name" value="Vaccinia Virus protein VP39"/>
    <property type="match status" value="1"/>
</dbReference>
<organism evidence="8 9">
    <name type="scientific">Okeania hirsuta</name>
    <dbReference type="NCBI Taxonomy" id="1458930"/>
    <lineage>
        <taxon>Bacteria</taxon>
        <taxon>Bacillati</taxon>
        <taxon>Cyanobacteriota</taxon>
        <taxon>Cyanophyceae</taxon>
        <taxon>Oscillatoriophycideae</taxon>
        <taxon>Oscillatoriales</taxon>
        <taxon>Microcoleaceae</taxon>
        <taxon>Okeania</taxon>
    </lineage>
</organism>
<evidence type="ECO:0000256" key="5">
    <source>
        <dbReference type="ARBA" id="ARBA00022747"/>
    </source>
</evidence>
<dbReference type="SUPFAM" id="SSF53335">
    <property type="entry name" value="S-adenosyl-L-methionine-dependent methyltransferases"/>
    <property type="match status" value="1"/>
</dbReference>
<evidence type="ECO:0000256" key="7">
    <source>
        <dbReference type="RuleBase" id="RU000416"/>
    </source>
</evidence>
<dbReference type="EC" id="2.1.1.37" evidence="1"/>
<feature type="active site" evidence="6">
    <location>
        <position position="80"/>
    </location>
</feature>
<evidence type="ECO:0000256" key="1">
    <source>
        <dbReference type="ARBA" id="ARBA00011975"/>
    </source>
</evidence>
<dbReference type="GO" id="GO:0003677">
    <property type="term" value="F:DNA binding"/>
    <property type="evidence" value="ECO:0007669"/>
    <property type="project" value="TreeGrafter"/>
</dbReference>
<accession>A0A3N6PTV9</accession>
<dbReference type="EMBL" id="RCBY01000240">
    <property type="protein sequence ID" value="RQH27595.1"/>
    <property type="molecule type" value="Genomic_DNA"/>
</dbReference>
<dbReference type="InterPro" id="IPR001525">
    <property type="entry name" value="C5_MeTfrase"/>
</dbReference>
<dbReference type="PROSITE" id="PS51679">
    <property type="entry name" value="SAM_MT_C5"/>
    <property type="match status" value="1"/>
</dbReference>
<dbReference type="RefSeq" id="WP_124144901.1">
    <property type="nucleotide sequence ID" value="NZ_CAWOKI010000048.1"/>
</dbReference>
<evidence type="ECO:0000256" key="3">
    <source>
        <dbReference type="ARBA" id="ARBA00022679"/>
    </source>
</evidence>
<proteinExistence type="inferred from homology"/>
<dbReference type="InterPro" id="IPR029063">
    <property type="entry name" value="SAM-dependent_MTases_sf"/>
</dbReference>
<dbReference type="NCBIfam" id="TIGR00675">
    <property type="entry name" value="dcm"/>
    <property type="match status" value="1"/>
</dbReference>
<protein>
    <recommendedName>
        <fullName evidence="1">DNA (cytosine-5-)-methyltransferase</fullName>
        <ecNumber evidence="1">2.1.1.37</ecNumber>
    </recommendedName>
</protein>
<gene>
    <name evidence="8" type="ORF">D5R40_26965</name>
</gene>
<dbReference type="Gene3D" id="3.90.120.10">
    <property type="entry name" value="DNA Methylase, subunit A, domain 2"/>
    <property type="match status" value="1"/>
</dbReference>
<dbReference type="InterPro" id="IPR050390">
    <property type="entry name" value="C5-Methyltransferase"/>
</dbReference>
<sequence>MKPLILDIFSGAGGFSLGFKWAGCQIIGAIEIDKWASETFAYNHPDAVVINQDITTITNRDIAAIWGNNKPQIVIGSPPCQGYSICNKNSGDPKDPRNNLFRELIRVAIVFEPEILIMENVPNLMEFRTHSQVKVIDIIEQEFNKIGYHVYINILEATAYGVPQIRKRLFIVASKRELENPFPLPTHGILTNQQMSLFGENLKFCPTLWDAISDLPPLEAGEGKEESNYVKKPLNEYQKLLINSNKILFNHKAMNHTQRMVERFATMTWGSSGKDVPKHLQPRQRNSTKISQKIYDQNNRRLHPDKPCHTIPASFYANFVHPYQHRNFTAREGARIQSFPDSFKFMGKPTVVSHKLLSREGRLAEKHLCQYNQIGNAVPPLLAKAIADNILKQL</sequence>
<keyword evidence="9" id="KW-1185">Reference proteome</keyword>
<comment type="caution">
    <text evidence="8">The sequence shown here is derived from an EMBL/GenBank/DDBJ whole genome shotgun (WGS) entry which is preliminary data.</text>
</comment>
<evidence type="ECO:0000256" key="4">
    <source>
        <dbReference type="ARBA" id="ARBA00022691"/>
    </source>
</evidence>
<keyword evidence="3 6" id="KW-0808">Transferase</keyword>